<accession>A0A6I8VI02</accession>
<evidence type="ECO:0000256" key="1">
    <source>
        <dbReference type="SAM" id="MobiDB-lite"/>
    </source>
</evidence>
<feature type="compositionally biased region" description="Basic and acidic residues" evidence="1">
    <location>
        <begin position="26"/>
        <end position="39"/>
    </location>
</feature>
<dbReference type="RefSeq" id="XP_015041316.2">
    <property type="nucleotide sequence ID" value="XM_015185830.2"/>
</dbReference>
<keyword evidence="2" id="KW-1185">Reference proteome</keyword>
<reference evidence="3" key="1">
    <citation type="submission" date="2025-08" db="UniProtKB">
        <authorList>
            <consortium name="RefSeq"/>
        </authorList>
    </citation>
    <scope>IDENTIFICATION</scope>
    <source>
        <strain evidence="3">MV-25-SWS-2005</strain>
        <tissue evidence="3">Whole body</tissue>
    </source>
</reference>
<dbReference type="KEGG" id="dpo:26534374"/>
<sequence length="103" mass="11784">MLEDKLLVCSTTLFTYMHIYGIVKSRSESNAEPEKKPEDQEQQQIQQVPQKLPLKGPQEIVEEQPHDQLEGEQMTQLYSTLRQNLVPMAIGLTAVCVLKTIMK</sequence>
<dbReference type="ExpressionAtlas" id="A0A6I8VI02">
    <property type="expression patterns" value="baseline"/>
</dbReference>
<gene>
    <name evidence="3" type="primary">LOC26534374</name>
</gene>
<dbReference type="InParanoid" id="A0A6I8VI02"/>
<name>A0A6I8VI02_DROPS</name>
<feature type="compositionally biased region" description="Low complexity" evidence="1">
    <location>
        <begin position="42"/>
        <end position="55"/>
    </location>
</feature>
<dbReference type="AlphaFoldDB" id="A0A6I8VI02"/>
<evidence type="ECO:0000313" key="3">
    <source>
        <dbReference type="RefSeq" id="XP_015041316.2"/>
    </source>
</evidence>
<proteinExistence type="predicted"/>
<evidence type="ECO:0000313" key="2">
    <source>
        <dbReference type="Proteomes" id="UP000001819"/>
    </source>
</evidence>
<organism evidence="2 3">
    <name type="scientific">Drosophila pseudoobscura pseudoobscura</name>
    <name type="common">Fruit fly</name>
    <dbReference type="NCBI Taxonomy" id="46245"/>
    <lineage>
        <taxon>Eukaryota</taxon>
        <taxon>Metazoa</taxon>
        <taxon>Ecdysozoa</taxon>
        <taxon>Arthropoda</taxon>
        <taxon>Hexapoda</taxon>
        <taxon>Insecta</taxon>
        <taxon>Pterygota</taxon>
        <taxon>Neoptera</taxon>
        <taxon>Endopterygota</taxon>
        <taxon>Diptera</taxon>
        <taxon>Brachycera</taxon>
        <taxon>Muscomorpha</taxon>
        <taxon>Ephydroidea</taxon>
        <taxon>Drosophilidae</taxon>
        <taxon>Drosophila</taxon>
        <taxon>Sophophora</taxon>
    </lineage>
</organism>
<feature type="region of interest" description="Disordered" evidence="1">
    <location>
        <begin position="26"/>
        <end position="57"/>
    </location>
</feature>
<protein>
    <submittedName>
        <fullName evidence="3">Uncharacterized protein</fullName>
    </submittedName>
</protein>
<dbReference type="Proteomes" id="UP000001819">
    <property type="component" value="Chromosome X"/>
</dbReference>